<dbReference type="Proteomes" id="UP000682733">
    <property type="component" value="Unassembled WGS sequence"/>
</dbReference>
<dbReference type="InterPro" id="IPR052804">
    <property type="entry name" value="UEC_component"/>
</dbReference>
<dbReference type="GO" id="GO:0006511">
    <property type="term" value="P:ubiquitin-dependent protein catabolic process"/>
    <property type="evidence" value="ECO:0007669"/>
    <property type="project" value="TreeGrafter"/>
</dbReference>
<evidence type="ECO:0000313" key="5">
    <source>
        <dbReference type="EMBL" id="CAF0782603.1"/>
    </source>
</evidence>
<organism evidence="6 9">
    <name type="scientific">Didymodactylos carnosus</name>
    <dbReference type="NCBI Taxonomy" id="1234261"/>
    <lineage>
        <taxon>Eukaryota</taxon>
        <taxon>Metazoa</taxon>
        <taxon>Spiralia</taxon>
        <taxon>Gnathifera</taxon>
        <taxon>Rotifera</taxon>
        <taxon>Eurotatoria</taxon>
        <taxon>Bdelloidea</taxon>
        <taxon>Philodinida</taxon>
        <taxon>Philodinidae</taxon>
        <taxon>Didymodactylos</taxon>
    </lineage>
</organism>
<keyword evidence="1 3" id="KW-0863">Zinc-finger</keyword>
<dbReference type="AlphaFoldDB" id="A0A813SBB2"/>
<dbReference type="GO" id="GO:0000151">
    <property type="term" value="C:ubiquitin ligase complex"/>
    <property type="evidence" value="ECO:0007669"/>
    <property type="project" value="TreeGrafter"/>
</dbReference>
<dbReference type="EMBL" id="CAJNOQ010000365">
    <property type="protein sequence ID" value="CAF0792766.1"/>
    <property type="molecule type" value="Genomic_DNA"/>
</dbReference>
<evidence type="ECO:0000256" key="3">
    <source>
        <dbReference type="PROSITE-ProRule" id="PRU00175"/>
    </source>
</evidence>
<dbReference type="Gene3D" id="3.30.40.10">
    <property type="entry name" value="Zinc/RING finger domain, C3HC4 (zinc finger)"/>
    <property type="match status" value="1"/>
</dbReference>
<sequence length="154" mass="17541">MGNFWNSHVSNDDRGALIPPFYYPSSSTSPQTIDNIHSETGLIGTIANVPKLIVRNRLGGPNTYMNYTDIHAAQRKNMIDHHLPIVKYDEKKIKQSDCAICLIDFEQNQEVRQLPCSHVYHQKCIDQWLLKQFICPSCLTNVDAALLLQFVPKS</sequence>
<proteinExistence type="predicted"/>
<dbReference type="GO" id="GO:0008270">
    <property type="term" value="F:zinc ion binding"/>
    <property type="evidence" value="ECO:0007669"/>
    <property type="project" value="UniProtKB-KW"/>
</dbReference>
<reference evidence="6" key="1">
    <citation type="submission" date="2021-02" db="EMBL/GenBank/DDBJ databases">
        <authorList>
            <person name="Nowell W R."/>
        </authorList>
    </citation>
    <scope>NUCLEOTIDE SEQUENCE</scope>
</reference>
<feature type="domain" description="RING-type" evidence="4">
    <location>
        <begin position="98"/>
        <end position="138"/>
    </location>
</feature>
<dbReference type="EMBL" id="CAJOBA010000909">
    <property type="protein sequence ID" value="CAF3564382.1"/>
    <property type="molecule type" value="Genomic_DNA"/>
</dbReference>
<dbReference type="Pfam" id="PF13639">
    <property type="entry name" value="zf-RING_2"/>
    <property type="match status" value="1"/>
</dbReference>
<dbReference type="Proteomes" id="UP000677228">
    <property type="component" value="Unassembled WGS sequence"/>
</dbReference>
<dbReference type="PANTHER" id="PTHR46359">
    <property type="entry name" value="GEO07743P1"/>
    <property type="match status" value="1"/>
</dbReference>
<comment type="caution">
    <text evidence="6">The sequence shown here is derived from an EMBL/GenBank/DDBJ whole genome shotgun (WGS) entry which is preliminary data.</text>
</comment>
<keyword evidence="9" id="KW-1185">Reference proteome</keyword>
<dbReference type="GO" id="GO:0061630">
    <property type="term" value="F:ubiquitin protein ligase activity"/>
    <property type="evidence" value="ECO:0007669"/>
    <property type="project" value="TreeGrafter"/>
</dbReference>
<gene>
    <name evidence="6" type="ORF">GPM918_LOCUS3089</name>
    <name evidence="5" type="ORF">OVA965_LOCUS3693</name>
    <name evidence="8" type="ORF">SRO942_LOCUS3089</name>
    <name evidence="7" type="ORF">TMI583_LOCUS3691</name>
</gene>
<dbReference type="Proteomes" id="UP000681722">
    <property type="component" value="Unassembled WGS sequence"/>
</dbReference>
<evidence type="ECO:0000313" key="7">
    <source>
        <dbReference type="EMBL" id="CAF3564382.1"/>
    </source>
</evidence>
<evidence type="ECO:0000313" key="8">
    <source>
        <dbReference type="EMBL" id="CAF3577120.1"/>
    </source>
</evidence>
<dbReference type="EMBL" id="CAJNOK010000909">
    <property type="protein sequence ID" value="CAF0782603.1"/>
    <property type="molecule type" value="Genomic_DNA"/>
</dbReference>
<dbReference type="InterPro" id="IPR013083">
    <property type="entry name" value="Znf_RING/FYVE/PHD"/>
</dbReference>
<evidence type="ECO:0000256" key="2">
    <source>
        <dbReference type="ARBA" id="ARBA00022833"/>
    </source>
</evidence>
<dbReference type="SUPFAM" id="SSF57850">
    <property type="entry name" value="RING/U-box"/>
    <property type="match status" value="1"/>
</dbReference>
<protein>
    <recommendedName>
        <fullName evidence="4">RING-type domain-containing protein</fullName>
    </recommendedName>
</protein>
<name>A0A813SBB2_9BILA</name>
<dbReference type="OrthoDB" id="9984778at2759"/>
<keyword evidence="2" id="KW-0862">Zinc</keyword>
<dbReference type="InterPro" id="IPR001841">
    <property type="entry name" value="Znf_RING"/>
</dbReference>
<evidence type="ECO:0000256" key="1">
    <source>
        <dbReference type="ARBA" id="ARBA00022771"/>
    </source>
</evidence>
<evidence type="ECO:0000313" key="9">
    <source>
        <dbReference type="Proteomes" id="UP000663829"/>
    </source>
</evidence>
<dbReference type="Proteomes" id="UP000663829">
    <property type="component" value="Unassembled WGS sequence"/>
</dbReference>
<dbReference type="SMART" id="SM00184">
    <property type="entry name" value="RING"/>
    <property type="match status" value="1"/>
</dbReference>
<keyword evidence="1 3" id="KW-0479">Metal-binding</keyword>
<dbReference type="PROSITE" id="PS50089">
    <property type="entry name" value="ZF_RING_2"/>
    <property type="match status" value="1"/>
</dbReference>
<dbReference type="EMBL" id="CAJOBC010000365">
    <property type="protein sequence ID" value="CAF3577120.1"/>
    <property type="molecule type" value="Genomic_DNA"/>
</dbReference>
<evidence type="ECO:0000313" key="6">
    <source>
        <dbReference type="EMBL" id="CAF0792766.1"/>
    </source>
</evidence>
<accession>A0A813SBB2</accession>
<dbReference type="PANTHER" id="PTHR46359:SF2">
    <property type="entry name" value="GEO07743P1"/>
    <property type="match status" value="1"/>
</dbReference>
<evidence type="ECO:0000259" key="4">
    <source>
        <dbReference type="PROSITE" id="PS50089"/>
    </source>
</evidence>